<dbReference type="VEuPathDB" id="VectorBase:HLOH_050946"/>
<protein>
    <submittedName>
        <fullName evidence="1">Uncharacterized protein</fullName>
    </submittedName>
</protein>
<organism evidence="1 2">
    <name type="scientific">Haemaphysalis longicornis</name>
    <name type="common">Bush tick</name>
    <dbReference type="NCBI Taxonomy" id="44386"/>
    <lineage>
        <taxon>Eukaryota</taxon>
        <taxon>Metazoa</taxon>
        <taxon>Ecdysozoa</taxon>
        <taxon>Arthropoda</taxon>
        <taxon>Chelicerata</taxon>
        <taxon>Arachnida</taxon>
        <taxon>Acari</taxon>
        <taxon>Parasitiformes</taxon>
        <taxon>Ixodida</taxon>
        <taxon>Ixodoidea</taxon>
        <taxon>Ixodidae</taxon>
        <taxon>Haemaphysalinae</taxon>
        <taxon>Haemaphysalis</taxon>
    </lineage>
</organism>
<dbReference type="EMBL" id="JABSTR010000006">
    <property type="protein sequence ID" value="KAH9373050.1"/>
    <property type="molecule type" value="Genomic_DNA"/>
</dbReference>
<proteinExistence type="predicted"/>
<evidence type="ECO:0000313" key="1">
    <source>
        <dbReference type="EMBL" id="KAH9373050.1"/>
    </source>
</evidence>
<reference evidence="1 2" key="1">
    <citation type="journal article" date="2020" name="Cell">
        <title>Large-Scale Comparative Analyses of Tick Genomes Elucidate Their Genetic Diversity and Vector Capacities.</title>
        <authorList>
            <consortium name="Tick Genome and Microbiome Consortium (TIGMIC)"/>
            <person name="Jia N."/>
            <person name="Wang J."/>
            <person name="Shi W."/>
            <person name="Du L."/>
            <person name="Sun Y."/>
            <person name="Zhan W."/>
            <person name="Jiang J.F."/>
            <person name="Wang Q."/>
            <person name="Zhang B."/>
            <person name="Ji P."/>
            <person name="Bell-Sakyi L."/>
            <person name="Cui X.M."/>
            <person name="Yuan T.T."/>
            <person name="Jiang B.G."/>
            <person name="Yang W.F."/>
            <person name="Lam T.T."/>
            <person name="Chang Q.C."/>
            <person name="Ding S.J."/>
            <person name="Wang X.J."/>
            <person name="Zhu J.G."/>
            <person name="Ruan X.D."/>
            <person name="Zhao L."/>
            <person name="Wei J.T."/>
            <person name="Ye R.Z."/>
            <person name="Que T.C."/>
            <person name="Du C.H."/>
            <person name="Zhou Y.H."/>
            <person name="Cheng J.X."/>
            <person name="Dai P.F."/>
            <person name="Guo W.B."/>
            <person name="Han X.H."/>
            <person name="Huang E.J."/>
            <person name="Li L.F."/>
            <person name="Wei W."/>
            <person name="Gao Y.C."/>
            <person name="Liu J.Z."/>
            <person name="Shao H.Z."/>
            <person name="Wang X."/>
            <person name="Wang C.C."/>
            <person name="Yang T.C."/>
            <person name="Huo Q.B."/>
            <person name="Li W."/>
            <person name="Chen H.Y."/>
            <person name="Chen S.E."/>
            <person name="Zhou L.G."/>
            <person name="Ni X.B."/>
            <person name="Tian J.H."/>
            <person name="Sheng Y."/>
            <person name="Liu T."/>
            <person name="Pan Y.S."/>
            <person name="Xia L.Y."/>
            <person name="Li J."/>
            <person name="Zhao F."/>
            <person name="Cao W.C."/>
        </authorList>
    </citation>
    <scope>NUCLEOTIDE SEQUENCE [LARGE SCALE GENOMIC DNA]</scope>
    <source>
        <strain evidence="1">HaeL-2018</strain>
    </source>
</reference>
<keyword evidence="2" id="KW-1185">Reference proteome</keyword>
<name>A0A9J6GCE1_HAELO</name>
<dbReference type="AlphaFoldDB" id="A0A9J6GCE1"/>
<comment type="caution">
    <text evidence="1">The sequence shown here is derived from an EMBL/GenBank/DDBJ whole genome shotgun (WGS) entry which is preliminary data.</text>
</comment>
<accession>A0A9J6GCE1</accession>
<evidence type="ECO:0000313" key="2">
    <source>
        <dbReference type="Proteomes" id="UP000821853"/>
    </source>
</evidence>
<dbReference type="Proteomes" id="UP000821853">
    <property type="component" value="Chromosome 4"/>
</dbReference>
<gene>
    <name evidence="1" type="ORF">HPB48_010025</name>
</gene>
<dbReference type="OrthoDB" id="6485003at2759"/>
<sequence length="70" mass="8194">MNAFTGHMKATMMVRPEPERIDSMKQLAQRQGIKTFVWQGSAYESLLKVRWATTFRRLINVYALFSGLRQ</sequence>